<keyword evidence="2" id="KW-1185">Reference proteome</keyword>
<dbReference type="Proteomes" id="UP000503840">
    <property type="component" value="Unassembled WGS sequence"/>
</dbReference>
<evidence type="ECO:0000313" key="2">
    <source>
        <dbReference type="Proteomes" id="UP000503840"/>
    </source>
</evidence>
<dbReference type="EMBL" id="BLVO01000016">
    <property type="protein sequence ID" value="GFM35089.1"/>
    <property type="molecule type" value="Genomic_DNA"/>
</dbReference>
<proteinExistence type="predicted"/>
<reference evidence="1 2" key="1">
    <citation type="submission" date="2020-05" db="EMBL/GenBank/DDBJ databases">
        <title>Draft genome sequence of Desulfovibrio sp. strain HN2T.</title>
        <authorList>
            <person name="Ueno A."/>
            <person name="Tamazawa S."/>
            <person name="Tamamura S."/>
            <person name="Murakami T."/>
            <person name="Kiyama T."/>
            <person name="Inomata H."/>
            <person name="Amano Y."/>
            <person name="Miyakawa K."/>
            <person name="Tamaki H."/>
            <person name="Naganuma T."/>
            <person name="Kaneko K."/>
        </authorList>
    </citation>
    <scope>NUCLEOTIDE SEQUENCE [LARGE SCALE GENOMIC DNA]</scope>
    <source>
        <strain evidence="1 2">HN2</strain>
    </source>
</reference>
<protein>
    <submittedName>
        <fullName evidence="1">Uncharacterized protein</fullName>
    </submittedName>
</protein>
<organism evidence="1 2">
    <name type="scientific">Desulfovibrio subterraneus</name>
    <dbReference type="NCBI Taxonomy" id="2718620"/>
    <lineage>
        <taxon>Bacteria</taxon>
        <taxon>Pseudomonadati</taxon>
        <taxon>Thermodesulfobacteriota</taxon>
        <taxon>Desulfovibrionia</taxon>
        <taxon>Desulfovibrionales</taxon>
        <taxon>Desulfovibrionaceae</taxon>
        <taxon>Desulfovibrio</taxon>
    </lineage>
</organism>
<name>A0A7J0BN56_9BACT</name>
<sequence length="143" mass="15986">MVKYDCEVFGHMLYSPELSYNELYAIEADLIDELRSALEEIGAEHIDLSGLGDALRMQCVLHGYDEVVFHGLCDAIATFLPRKVDGRLLFVHKDLSIVHLYCFTNGGWKEAAVDISMKACRYVEDVAPAFLRPDVDGDSPDGE</sequence>
<accession>A0A7J0BN56</accession>
<evidence type="ECO:0000313" key="1">
    <source>
        <dbReference type="EMBL" id="GFM35089.1"/>
    </source>
</evidence>
<gene>
    <name evidence="1" type="ORF">DSM101010T_34540</name>
</gene>
<dbReference type="AlphaFoldDB" id="A0A7J0BN56"/>
<dbReference type="RefSeq" id="WP_174406722.1">
    <property type="nucleotide sequence ID" value="NZ_BLVO01000016.1"/>
</dbReference>
<comment type="caution">
    <text evidence="1">The sequence shown here is derived from an EMBL/GenBank/DDBJ whole genome shotgun (WGS) entry which is preliminary data.</text>
</comment>